<evidence type="ECO:0000313" key="1">
    <source>
        <dbReference type="EMBL" id="QSJ03671.1"/>
    </source>
</evidence>
<name>A0A898KBZ9_9CAUD</name>
<protein>
    <submittedName>
        <fullName evidence="1">Uncharacterized protein</fullName>
    </submittedName>
</protein>
<sequence>MNASEAADFINKFPGFTAEVPTQGHVAVKSVFWAGKLMYYPTKGTVDGSGVQALTDISKHIEFLKEQKGGIGAAHIILCALTVENFHKYMLKWA</sequence>
<evidence type="ECO:0000313" key="2">
    <source>
        <dbReference type="Proteomes" id="UP000663176"/>
    </source>
</evidence>
<dbReference type="GeneID" id="65133450"/>
<organism evidence="1 2">
    <name type="scientific">Klebsiella phage vB_KpnP_P184</name>
    <dbReference type="NCBI Taxonomy" id="2806547"/>
    <lineage>
        <taxon>Viruses</taxon>
        <taxon>Duplodnaviria</taxon>
        <taxon>Heunggongvirae</taxon>
        <taxon>Uroviricota</taxon>
        <taxon>Caudoviricetes</taxon>
        <taxon>Schitoviridae</taxon>
        <taxon>Efbeekayvirus</taxon>
        <taxon>Efbeekayvirus P184</taxon>
    </lineage>
</organism>
<accession>A0A898KBZ9</accession>
<dbReference type="KEGG" id="vg:65133450"/>
<reference evidence="1" key="1">
    <citation type="submission" date="2021-01" db="EMBL/GenBank/DDBJ databases">
        <authorList>
            <person name="Li S."/>
            <person name="Lin Y."/>
        </authorList>
    </citation>
    <scope>NUCLEOTIDE SEQUENCE</scope>
</reference>
<dbReference type="RefSeq" id="YP_010114848.1">
    <property type="nucleotide sequence ID" value="NC_055919.1"/>
</dbReference>
<dbReference type="EMBL" id="MW495044">
    <property type="protein sequence ID" value="QSJ03671.1"/>
    <property type="molecule type" value="Genomic_DNA"/>
</dbReference>
<proteinExistence type="predicted"/>
<keyword evidence="2" id="KW-1185">Reference proteome</keyword>
<dbReference type="Proteomes" id="UP000663176">
    <property type="component" value="Segment"/>
</dbReference>